<dbReference type="PANTHER" id="PTHR38102">
    <property type="entry name" value="PERIPLASMIC CHAPERONE SPY"/>
    <property type="match status" value="1"/>
</dbReference>
<dbReference type="Gene3D" id="1.20.120.1490">
    <property type="match status" value="1"/>
</dbReference>
<name>A0A0W0U460_9GAMM</name>
<dbReference type="Pfam" id="PF07813">
    <property type="entry name" value="LTXXQ"/>
    <property type="match status" value="1"/>
</dbReference>
<gene>
    <name evidence="5" type="ORF">Lgee_0708</name>
</gene>
<dbReference type="GO" id="GO:0030288">
    <property type="term" value="C:outer membrane-bounded periplasmic space"/>
    <property type="evidence" value="ECO:0007669"/>
    <property type="project" value="TreeGrafter"/>
</dbReference>
<dbReference type="CDD" id="cd09916">
    <property type="entry name" value="CpxP_like"/>
    <property type="match status" value="1"/>
</dbReference>
<dbReference type="PATRIC" id="fig|45065.4.peg.753"/>
<evidence type="ECO:0000256" key="1">
    <source>
        <dbReference type="ARBA" id="ARBA00004418"/>
    </source>
</evidence>
<comment type="similarity">
    <text evidence="2">Belongs to the CpxP/Spy family.</text>
</comment>
<accession>A0A0W0U460</accession>
<evidence type="ECO:0000313" key="6">
    <source>
        <dbReference type="Proteomes" id="UP000054785"/>
    </source>
</evidence>
<evidence type="ECO:0000256" key="3">
    <source>
        <dbReference type="ARBA" id="ARBA00022729"/>
    </source>
</evidence>
<keyword evidence="6" id="KW-1185">Reference proteome</keyword>
<dbReference type="InterPro" id="IPR052211">
    <property type="entry name" value="Cpx_auxiliary_protein"/>
</dbReference>
<organism evidence="5 6">
    <name type="scientific">Legionella geestiana</name>
    <dbReference type="NCBI Taxonomy" id="45065"/>
    <lineage>
        <taxon>Bacteria</taxon>
        <taxon>Pseudomonadati</taxon>
        <taxon>Pseudomonadota</taxon>
        <taxon>Gammaproteobacteria</taxon>
        <taxon>Legionellales</taxon>
        <taxon>Legionellaceae</taxon>
        <taxon>Legionella</taxon>
    </lineage>
</organism>
<comment type="subcellular location">
    <subcellularLocation>
        <location evidence="1">Periplasm</location>
    </subcellularLocation>
</comment>
<comment type="caution">
    <text evidence="5">The sequence shown here is derived from an EMBL/GenBank/DDBJ whole genome shotgun (WGS) entry which is preliminary data.</text>
</comment>
<dbReference type="Proteomes" id="UP000054785">
    <property type="component" value="Unassembled WGS sequence"/>
</dbReference>
<sequence>MFKKLLGTFVVAISLMFSTALFADSSMCKHGLKHMLESLQLSDEQKAKIKPIIEQMKSTMKATGSQMDALKSKIHEQIHAASMDKDTVNSLIDQKTALIGSMMKTKVATVHQVLSVLTEEQKTKLHNMMKDAEEKMAQKYKSCHDND</sequence>
<evidence type="ECO:0000256" key="4">
    <source>
        <dbReference type="ARBA" id="ARBA00022764"/>
    </source>
</evidence>
<dbReference type="EMBL" id="LNYC01000020">
    <property type="protein sequence ID" value="KTD02379.1"/>
    <property type="molecule type" value="Genomic_DNA"/>
</dbReference>
<dbReference type="AlphaFoldDB" id="A0A0W0U460"/>
<keyword evidence="4" id="KW-0574">Periplasm</keyword>
<keyword evidence="3" id="KW-0732">Signal</keyword>
<reference evidence="5 6" key="1">
    <citation type="submission" date="2015-11" db="EMBL/GenBank/DDBJ databases">
        <title>Genomic analysis of 38 Legionella species identifies large and diverse effector repertoires.</title>
        <authorList>
            <person name="Burstein D."/>
            <person name="Amaro F."/>
            <person name="Zusman T."/>
            <person name="Lifshitz Z."/>
            <person name="Cohen O."/>
            <person name="Gilbert J.A."/>
            <person name="Pupko T."/>
            <person name="Shuman H.A."/>
            <person name="Segal G."/>
        </authorList>
    </citation>
    <scope>NUCLEOTIDE SEQUENCE [LARGE SCALE GENOMIC DNA]</scope>
    <source>
        <strain evidence="5 6">ATCC 49504</strain>
    </source>
</reference>
<proteinExistence type="inferred from homology"/>
<protein>
    <submittedName>
        <fullName evidence="5">16 kD immunogenic protein</fullName>
    </submittedName>
</protein>
<dbReference type="OrthoDB" id="5652263at2"/>
<dbReference type="PANTHER" id="PTHR38102:SF1">
    <property type="entry name" value="PERIPLASMIC CHAPERONE SPY"/>
    <property type="match status" value="1"/>
</dbReference>
<dbReference type="InterPro" id="IPR012899">
    <property type="entry name" value="LTXXQ"/>
</dbReference>
<dbReference type="RefSeq" id="WP_028385867.1">
    <property type="nucleotide sequence ID" value="NZ_CAAAHN010000009.1"/>
</dbReference>
<evidence type="ECO:0000256" key="2">
    <source>
        <dbReference type="ARBA" id="ARBA00008441"/>
    </source>
</evidence>
<dbReference type="GO" id="GO:0051082">
    <property type="term" value="F:unfolded protein binding"/>
    <property type="evidence" value="ECO:0007669"/>
    <property type="project" value="TreeGrafter"/>
</dbReference>
<dbReference type="STRING" id="45065.Lgee_0708"/>
<evidence type="ECO:0000313" key="5">
    <source>
        <dbReference type="EMBL" id="KTD02379.1"/>
    </source>
</evidence>